<keyword evidence="3" id="KW-1185">Reference proteome</keyword>
<sequence length="107" mass="12644">MNHLKENNESKRISRKTFALFFILSSLIEFIVFYFDNELYVKLFWSILLNLLIILSAWQRYQDMGIKGVNSLKLLIPLFNIYILSLLLFKKGDSKENSFGSPENFKI</sequence>
<accession>A0A3S8R7F7</accession>
<evidence type="ECO:0000313" key="3">
    <source>
        <dbReference type="Proteomes" id="UP000274593"/>
    </source>
</evidence>
<protein>
    <submittedName>
        <fullName evidence="2">DUF805 domain-containing protein</fullName>
    </submittedName>
</protein>
<evidence type="ECO:0000256" key="1">
    <source>
        <dbReference type="SAM" id="Phobius"/>
    </source>
</evidence>
<dbReference type="InterPro" id="IPR008523">
    <property type="entry name" value="DUF805"/>
</dbReference>
<feature type="transmembrane region" description="Helical" evidence="1">
    <location>
        <begin position="18"/>
        <end position="35"/>
    </location>
</feature>
<reference evidence="2 3" key="1">
    <citation type="submission" date="2018-09" db="EMBL/GenBank/DDBJ databases">
        <title>Insights into the microbiota of Asian seabass (Lates calcarifer) with tenacibaculosis symptoms and description of sp. nov. Tenacibaculum singaporense.</title>
        <authorList>
            <person name="Miyake S."/>
            <person name="Soh M."/>
            <person name="Azman M.N."/>
            <person name="Ngoh S.Y."/>
            <person name="Orban L."/>
        </authorList>
    </citation>
    <scope>NUCLEOTIDE SEQUENCE [LARGE SCALE GENOMIC DNA]</scope>
    <source>
        <strain evidence="2 3">DSM 106434</strain>
    </source>
</reference>
<keyword evidence="1" id="KW-0472">Membrane</keyword>
<dbReference type="EMBL" id="CP032548">
    <property type="protein sequence ID" value="AZJ35698.1"/>
    <property type="molecule type" value="Genomic_DNA"/>
</dbReference>
<organism evidence="2 3">
    <name type="scientific">Tenacibaculum singaporense</name>
    <dbReference type="NCBI Taxonomy" id="2358479"/>
    <lineage>
        <taxon>Bacteria</taxon>
        <taxon>Pseudomonadati</taxon>
        <taxon>Bacteroidota</taxon>
        <taxon>Flavobacteriia</taxon>
        <taxon>Flavobacteriales</taxon>
        <taxon>Flavobacteriaceae</taxon>
        <taxon>Tenacibaculum</taxon>
    </lineage>
</organism>
<dbReference type="Proteomes" id="UP000274593">
    <property type="component" value="Chromosome"/>
</dbReference>
<keyword evidence="1" id="KW-0812">Transmembrane</keyword>
<proteinExistence type="predicted"/>
<feature type="transmembrane region" description="Helical" evidence="1">
    <location>
        <begin position="41"/>
        <end position="58"/>
    </location>
</feature>
<gene>
    <name evidence="2" type="ORF">D6T69_09260</name>
</gene>
<dbReference type="AlphaFoldDB" id="A0A3S8R7F7"/>
<keyword evidence="1" id="KW-1133">Transmembrane helix</keyword>
<dbReference type="KEGG" id="tsig:D6T69_09260"/>
<name>A0A3S8R7F7_9FLAO</name>
<dbReference type="Pfam" id="PF05656">
    <property type="entry name" value="DUF805"/>
    <property type="match status" value="1"/>
</dbReference>
<dbReference type="GO" id="GO:0016020">
    <property type="term" value="C:membrane"/>
    <property type="evidence" value="ECO:0007669"/>
    <property type="project" value="InterPro"/>
</dbReference>
<feature type="transmembrane region" description="Helical" evidence="1">
    <location>
        <begin position="70"/>
        <end position="89"/>
    </location>
</feature>
<evidence type="ECO:0000313" key="2">
    <source>
        <dbReference type="EMBL" id="AZJ35698.1"/>
    </source>
</evidence>
<dbReference type="RefSeq" id="WP_125067466.1">
    <property type="nucleotide sequence ID" value="NZ_CP032548.1"/>
</dbReference>